<sequence>DLIWLSQGSFDMIVRMDWLSKNKDEIVCHEKVVRISLEGGETVRV</sequence>
<protein>
    <submittedName>
        <fullName evidence="1">Putative reverse transcriptase domain-containing protein</fullName>
    </submittedName>
</protein>
<proteinExistence type="predicted"/>
<name>A0A699V0R9_TANCI</name>
<dbReference type="GO" id="GO:0003964">
    <property type="term" value="F:RNA-directed DNA polymerase activity"/>
    <property type="evidence" value="ECO:0007669"/>
    <property type="project" value="UniProtKB-KW"/>
</dbReference>
<keyword evidence="1" id="KW-0548">Nucleotidyltransferase</keyword>
<organism evidence="1">
    <name type="scientific">Tanacetum cinerariifolium</name>
    <name type="common">Dalmatian daisy</name>
    <name type="synonym">Chrysanthemum cinerariifolium</name>
    <dbReference type="NCBI Taxonomy" id="118510"/>
    <lineage>
        <taxon>Eukaryota</taxon>
        <taxon>Viridiplantae</taxon>
        <taxon>Streptophyta</taxon>
        <taxon>Embryophyta</taxon>
        <taxon>Tracheophyta</taxon>
        <taxon>Spermatophyta</taxon>
        <taxon>Magnoliopsida</taxon>
        <taxon>eudicotyledons</taxon>
        <taxon>Gunneridae</taxon>
        <taxon>Pentapetalae</taxon>
        <taxon>asterids</taxon>
        <taxon>campanulids</taxon>
        <taxon>Asterales</taxon>
        <taxon>Asteraceae</taxon>
        <taxon>Asteroideae</taxon>
        <taxon>Anthemideae</taxon>
        <taxon>Anthemidinae</taxon>
        <taxon>Tanacetum</taxon>
    </lineage>
</organism>
<gene>
    <name evidence="1" type="ORF">Tci_900761</name>
</gene>
<keyword evidence="1" id="KW-0808">Transferase</keyword>
<evidence type="ECO:0000313" key="1">
    <source>
        <dbReference type="EMBL" id="GFD28792.1"/>
    </source>
</evidence>
<feature type="non-terminal residue" evidence="1">
    <location>
        <position position="1"/>
    </location>
</feature>
<accession>A0A699V0R9</accession>
<dbReference type="AlphaFoldDB" id="A0A699V0R9"/>
<reference evidence="1" key="1">
    <citation type="journal article" date="2019" name="Sci. Rep.">
        <title>Draft genome of Tanacetum cinerariifolium, the natural source of mosquito coil.</title>
        <authorList>
            <person name="Yamashiro T."/>
            <person name="Shiraishi A."/>
            <person name="Satake H."/>
            <person name="Nakayama K."/>
        </authorList>
    </citation>
    <scope>NUCLEOTIDE SEQUENCE</scope>
</reference>
<keyword evidence="1" id="KW-0695">RNA-directed DNA polymerase</keyword>
<comment type="caution">
    <text evidence="1">The sequence shown here is derived from an EMBL/GenBank/DDBJ whole genome shotgun (WGS) entry which is preliminary data.</text>
</comment>
<dbReference type="Pfam" id="PF08284">
    <property type="entry name" value="RVP_2"/>
    <property type="match status" value="1"/>
</dbReference>
<dbReference type="EMBL" id="BKCJ011388691">
    <property type="protein sequence ID" value="GFD28792.1"/>
    <property type="molecule type" value="Genomic_DNA"/>
</dbReference>